<dbReference type="Proteomes" id="UP001208114">
    <property type="component" value="Unassembled WGS sequence"/>
</dbReference>
<evidence type="ECO:0000313" key="1">
    <source>
        <dbReference type="EMBL" id="MCU7613614.1"/>
    </source>
</evidence>
<gene>
    <name evidence="1" type="ORF">N0B16_04110</name>
</gene>
<accession>A0ABT2VUC9</accession>
<evidence type="ECO:0008006" key="3">
    <source>
        <dbReference type="Google" id="ProtNLM"/>
    </source>
</evidence>
<comment type="caution">
    <text evidence="1">The sequence shown here is derived from an EMBL/GenBank/DDBJ whole genome shotgun (WGS) entry which is preliminary data.</text>
</comment>
<dbReference type="EMBL" id="JAOTEN010000001">
    <property type="protein sequence ID" value="MCU7613614.1"/>
    <property type="molecule type" value="Genomic_DNA"/>
</dbReference>
<keyword evidence="2" id="KW-1185">Reference proteome</keyword>
<dbReference type="RefSeq" id="WP_262989461.1">
    <property type="nucleotide sequence ID" value="NZ_JAOTEN010000001.1"/>
</dbReference>
<protein>
    <recommendedName>
        <fullName evidence="3">BioF2-like acetyltransferase domain-containing protein</fullName>
    </recommendedName>
</protein>
<proteinExistence type="predicted"/>
<sequence length="287" mass="34299">MIRRLKYRDIDFEKYTNCVEQSEQKNVYARKEILDHLSEHWELLVYEDYQAVMPVPVKKKLRISFVFMPLFCQQLGIFSGKDNVQINDLFLKYLKRNFIIFNYAFNHINTFSDDIQTRKNYVIPVCAYQDLRKHYFKGRKSTVKCAQQLDYKELILNEELITFIENNFKGLSKEADYKKFKEYIYFLDKEKKIRFCGAFLDQKLINLAVLIADNDQLYLLGLINKKKYKEQNGPSFLIDMILKNNIHESSFNFMGSNIRGIEVFFKSFGAVLQPYQFVENNILKKFL</sequence>
<name>A0ABT2VUC9_9FLAO</name>
<evidence type="ECO:0000313" key="2">
    <source>
        <dbReference type="Proteomes" id="UP001208114"/>
    </source>
</evidence>
<reference evidence="2" key="1">
    <citation type="submission" date="2023-07" db="EMBL/GenBank/DDBJ databases">
        <title>Chryseobacterium sp. GMJ5 Genome sequencing and assembly.</title>
        <authorList>
            <person name="Jung Y."/>
        </authorList>
    </citation>
    <scope>NUCLEOTIDE SEQUENCE [LARGE SCALE GENOMIC DNA]</scope>
    <source>
        <strain evidence="2">GMJ5</strain>
    </source>
</reference>
<organism evidence="1 2">
    <name type="scientific">Chryseobacterium gilvum</name>
    <dbReference type="NCBI Taxonomy" id="2976534"/>
    <lineage>
        <taxon>Bacteria</taxon>
        <taxon>Pseudomonadati</taxon>
        <taxon>Bacteroidota</taxon>
        <taxon>Flavobacteriia</taxon>
        <taxon>Flavobacteriales</taxon>
        <taxon>Weeksellaceae</taxon>
        <taxon>Chryseobacterium group</taxon>
        <taxon>Chryseobacterium</taxon>
    </lineage>
</organism>